<sequence>MVAGSGNNTVDGGAGIDVAGLDGSASQFRITRAADGTLTVTRADGVDTYAGTEFVLFKDGLKLNWNVGVKLAGGFDESYYLSKNPDVAAAVSAKALASGFDHYIRFGQAEGRFAVDARSDLYFDENFYLAANPDVAGAVSAGSYRTGWAHYQAFGKAEGRTATPLFDKAYYLDHNADVKAAGVDPWFHFMNFGWREERDPSAYLDVSGYLDANADLRAAGVNPVTHYLMYGQAEGRLLVATAGIGIDWTYVG</sequence>
<protein>
    <submittedName>
        <fullName evidence="1">Uncharacterized protein</fullName>
    </submittedName>
</protein>
<organism evidence="1 2">
    <name type="scientific">Niveispirillum lacus</name>
    <dbReference type="NCBI Taxonomy" id="1981099"/>
    <lineage>
        <taxon>Bacteria</taxon>
        <taxon>Pseudomonadati</taxon>
        <taxon>Pseudomonadota</taxon>
        <taxon>Alphaproteobacteria</taxon>
        <taxon>Rhodospirillales</taxon>
        <taxon>Azospirillaceae</taxon>
        <taxon>Niveispirillum</taxon>
    </lineage>
</organism>
<dbReference type="AlphaFoldDB" id="A0A255Z605"/>
<name>A0A255Z605_9PROT</name>
<keyword evidence="2" id="KW-1185">Reference proteome</keyword>
<comment type="caution">
    <text evidence="1">The sequence shown here is derived from an EMBL/GenBank/DDBJ whole genome shotgun (WGS) entry which is preliminary data.</text>
</comment>
<evidence type="ECO:0000313" key="2">
    <source>
        <dbReference type="Proteomes" id="UP000216998"/>
    </source>
</evidence>
<accession>A0A255Z605</accession>
<proteinExistence type="predicted"/>
<reference evidence="1 2" key="1">
    <citation type="submission" date="2017-07" db="EMBL/GenBank/DDBJ databases">
        <title>Niveispirillum cyanobacteriorum sp. nov., isolated from cyanobacterial aggregates in a eutrophic lake.</title>
        <authorList>
            <person name="Cai H."/>
        </authorList>
    </citation>
    <scope>NUCLEOTIDE SEQUENCE [LARGE SCALE GENOMIC DNA]</scope>
    <source>
        <strain evidence="2">TH1-14</strain>
    </source>
</reference>
<dbReference type="Proteomes" id="UP000216998">
    <property type="component" value="Unassembled WGS sequence"/>
</dbReference>
<evidence type="ECO:0000313" key="1">
    <source>
        <dbReference type="EMBL" id="OYQ36851.1"/>
    </source>
</evidence>
<dbReference type="EMBL" id="NOXU01000020">
    <property type="protein sequence ID" value="OYQ36851.1"/>
    <property type="molecule type" value="Genomic_DNA"/>
</dbReference>
<gene>
    <name evidence="1" type="ORF">CHU95_03525</name>
</gene>